<dbReference type="PROSITE" id="PS00411">
    <property type="entry name" value="KINESIN_MOTOR_1"/>
    <property type="match status" value="1"/>
</dbReference>
<dbReference type="GO" id="GO:0008017">
    <property type="term" value="F:microtubule binding"/>
    <property type="evidence" value="ECO:0007669"/>
    <property type="project" value="InterPro"/>
</dbReference>
<evidence type="ECO:0000256" key="2">
    <source>
        <dbReference type="ARBA" id="ARBA00022490"/>
    </source>
</evidence>
<evidence type="ECO:0000256" key="13">
    <source>
        <dbReference type="SAM" id="MobiDB-lite"/>
    </source>
</evidence>
<evidence type="ECO:0000256" key="12">
    <source>
        <dbReference type="SAM" id="Coils"/>
    </source>
</evidence>
<dbReference type="Gene3D" id="3.40.850.10">
    <property type="entry name" value="Kinesin motor domain"/>
    <property type="match status" value="1"/>
</dbReference>
<keyword evidence="7 11" id="KW-0067">ATP-binding</keyword>
<dbReference type="GO" id="GO:0003777">
    <property type="term" value="F:microtubule motor activity"/>
    <property type="evidence" value="ECO:0007669"/>
    <property type="project" value="InterPro"/>
</dbReference>
<feature type="region of interest" description="Disordered" evidence="13">
    <location>
        <begin position="710"/>
        <end position="735"/>
    </location>
</feature>
<dbReference type="InterPro" id="IPR001752">
    <property type="entry name" value="Kinesin_motor_dom"/>
</dbReference>
<evidence type="ECO:0000256" key="4">
    <source>
        <dbReference type="ARBA" id="ARBA00022701"/>
    </source>
</evidence>
<keyword evidence="16" id="KW-1185">Reference proteome</keyword>
<dbReference type="SMART" id="SM00129">
    <property type="entry name" value="KISc"/>
    <property type="match status" value="1"/>
</dbReference>
<feature type="region of interest" description="Disordered" evidence="13">
    <location>
        <begin position="770"/>
        <end position="791"/>
    </location>
</feature>
<feature type="coiled-coil region" evidence="12">
    <location>
        <begin position="402"/>
        <end position="457"/>
    </location>
</feature>
<evidence type="ECO:0000256" key="8">
    <source>
        <dbReference type="ARBA" id="ARBA00023054"/>
    </source>
</evidence>
<dbReference type="Pfam" id="PF23203">
    <property type="entry name" value="KIF21A"/>
    <property type="match status" value="1"/>
</dbReference>
<feature type="coiled-coil region" evidence="12">
    <location>
        <begin position="809"/>
        <end position="850"/>
    </location>
</feature>
<keyword evidence="4" id="KW-0493">Microtubule</keyword>
<name>A0A1W0WVU7_HYPEX</name>
<comment type="similarity">
    <text evidence="11">Belongs to the TRAFAC class myosin-kinesin ATPase superfamily. Kinesin family.</text>
</comment>
<dbReference type="PROSITE" id="PS50067">
    <property type="entry name" value="KINESIN_MOTOR_2"/>
    <property type="match status" value="1"/>
</dbReference>
<keyword evidence="6 11" id="KW-0547">Nucleotide-binding</keyword>
<dbReference type="InterPro" id="IPR027417">
    <property type="entry name" value="P-loop_NTPase"/>
</dbReference>
<dbReference type="SUPFAM" id="SSF52540">
    <property type="entry name" value="P-loop containing nucleoside triphosphate hydrolases"/>
    <property type="match status" value="1"/>
</dbReference>
<reference evidence="16" key="1">
    <citation type="submission" date="2017-01" db="EMBL/GenBank/DDBJ databases">
        <title>Comparative genomics of anhydrobiosis in the tardigrade Hypsibius dujardini.</title>
        <authorList>
            <person name="Yoshida Y."/>
            <person name="Koutsovoulos G."/>
            <person name="Laetsch D."/>
            <person name="Stevens L."/>
            <person name="Kumar S."/>
            <person name="Horikawa D."/>
            <person name="Ishino K."/>
            <person name="Komine S."/>
            <person name="Tomita M."/>
            <person name="Blaxter M."/>
            <person name="Arakawa K."/>
        </authorList>
    </citation>
    <scope>NUCLEOTIDE SEQUENCE [LARGE SCALE GENOMIC DNA]</scope>
    <source>
        <strain evidence="16">Z151</strain>
    </source>
</reference>
<keyword evidence="10" id="KW-0206">Cytoskeleton</keyword>
<evidence type="ECO:0000313" key="15">
    <source>
        <dbReference type="EMBL" id="OQV19331.1"/>
    </source>
</evidence>
<keyword evidence="8 12" id="KW-0175">Coiled coil</keyword>
<dbReference type="EMBL" id="MTYJ01000040">
    <property type="protein sequence ID" value="OQV19331.1"/>
    <property type="molecule type" value="Genomic_DNA"/>
</dbReference>
<comment type="caution">
    <text evidence="15">The sequence shown here is derived from an EMBL/GenBank/DDBJ whole genome shotgun (WGS) entry which is preliminary data.</text>
</comment>
<dbReference type="InterPro" id="IPR027640">
    <property type="entry name" value="Kinesin-like_fam"/>
</dbReference>
<dbReference type="CDD" id="cd01372">
    <property type="entry name" value="KISc_KIF4"/>
    <property type="match status" value="1"/>
</dbReference>
<accession>A0A1W0WVU7</accession>
<comment type="subcellular location">
    <subcellularLocation>
        <location evidence="1">Cytoplasm</location>
        <location evidence="1">Cytoskeleton</location>
    </subcellularLocation>
</comment>
<evidence type="ECO:0000256" key="5">
    <source>
        <dbReference type="ARBA" id="ARBA00022737"/>
    </source>
</evidence>
<evidence type="ECO:0000256" key="11">
    <source>
        <dbReference type="PROSITE-ProRule" id="PRU00283"/>
    </source>
</evidence>
<dbReference type="GO" id="GO:0007018">
    <property type="term" value="P:microtubule-based movement"/>
    <property type="evidence" value="ECO:0007669"/>
    <property type="project" value="InterPro"/>
</dbReference>
<dbReference type="GO" id="GO:0051231">
    <property type="term" value="P:spindle elongation"/>
    <property type="evidence" value="ECO:0007669"/>
    <property type="project" value="TreeGrafter"/>
</dbReference>
<dbReference type="Pfam" id="PF00225">
    <property type="entry name" value="Kinesin"/>
    <property type="match status" value="1"/>
</dbReference>
<dbReference type="OrthoDB" id="3176171at2759"/>
<evidence type="ECO:0000313" key="16">
    <source>
        <dbReference type="Proteomes" id="UP000192578"/>
    </source>
</evidence>
<evidence type="ECO:0000256" key="1">
    <source>
        <dbReference type="ARBA" id="ARBA00004245"/>
    </source>
</evidence>
<feature type="region of interest" description="Disordered" evidence="13">
    <location>
        <begin position="1146"/>
        <end position="1197"/>
    </location>
</feature>
<proteinExistence type="inferred from homology"/>
<feature type="domain" description="Kinesin motor" evidence="14">
    <location>
        <begin position="10"/>
        <end position="358"/>
    </location>
</feature>
<feature type="region of interest" description="Disordered" evidence="13">
    <location>
        <begin position="625"/>
        <end position="651"/>
    </location>
</feature>
<dbReference type="GO" id="GO:0005875">
    <property type="term" value="C:microtubule associated complex"/>
    <property type="evidence" value="ECO:0007669"/>
    <property type="project" value="TreeGrafter"/>
</dbReference>
<feature type="compositionally biased region" description="Polar residues" evidence="13">
    <location>
        <begin position="1154"/>
        <end position="1168"/>
    </location>
</feature>
<dbReference type="GO" id="GO:0007052">
    <property type="term" value="P:mitotic spindle organization"/>
    <property type="evidence" value="ECO:0007669"/>
    <property type="project" value="TreeGrafter"/>
</dbReference>
<evidence type="ECO:0000256" key="7">
    <source>
        <dbReference type="ARBA" id="ARBA00022840"/>
    </source>
</evidence>
<dbReference type="FunFam" id="3.40.850.10:FF:000011">
    <property type="entry name" value="Kinesin family member 21A"/>
    <property type="match status" value="1"/>
</dbReference>
<keyword evidence="2" id="KW-0963">Cytoplasm</keyword>
<dbReference type="GO" id="GO:0005874">
    <property type="term" value="C:microtubule"/>
    <property type="evidence" value="ECO:0007669"/>
    <property type="project" value="UniProtKB-KW"/>
</dbReference>
<organism evidence="15 16">
    <name type="scientific">Hypsibius exemplaris</name>
    <name type="common">Freshwater tardigrade</name>
    <dbReference type="NCBI Taxonomy" id="2072580"/>
    <lineage>
        <taxon>Eukaryota</taxon>
        <taxon>Metazoa</taxon>
        <taxon>Ecdysozoa</taxon>
        <taxon>Tardigrada</taxon>
        <taxon>Eutardigrada</taxon>
        <taxon>Parachela</taxon>
        <taxon>Hypsibioidea</taxon>
        <taxon>Hypsibiidae</taxon>
        <taxon>Hypsibius</taxon>
    </lineage>
</organism>
<dbReference type="InterPro" id="IPR056532">
    <property type="entry name" value="KIF21A/B_hel_2"/>
</dbReference>
<feature type="binding site" evidence="11">
    <location>
        <begin position="88"/>
        <end position="95"/>
    </location>
    <ligand>
        <name>ATP</name>
        <dbReference type="ChEBI" id="CHEBI:30616"/>
    </ligand>
</feature>
<evidence type="ECO:0000256" key="3">
    <source>
        <dbReference type="ARBA" id="ARBA00022574"/>
    </source>
</evidence>
<dbReference type="Proteomes" id="UP000192578">
    <property type="component" value="Unassembled WGS sequence"/>
</dbReference>
<dbReference type="InterPro" id="IPR036961">
    <property type="entry name" value="Kinesin_motor_dom_sf"/>
</dbReference>
<dbReference type="PRINTS" id="PR00380">
    <property type="entry name" value="KINESINHEAVY"/>
</dbReference>
<dbReference type="Pfam" id="PF25764">
    <property type="entry name" value="KIF21A_4th"/>
    <property type="match status" value="1"/>
</dbReference>
<gene>
    <name evidence="15" type="ORF">BV898_06568</name>
</gene>
<dbReference type="AlphaFoldDB" id="A0A1W0WVU7"/>
<evidence type="ECO:0000256" key="9">
    <source>
        <dbReference type="ARBA" id="ARBA00023175"/>
    </source>
</evidence>
<keyword evidence="3" id="KW-0853">WD repeat</keyword>
<keyword evidence="9 11" id="KW-0505">Motor protein</keyword>
<evidence type="ECO:0000256" key="10">
    <source>
        <dbReference type="ARBA" id="ARBA00023212"/>
    </source>
</evidence>
<dbReference type="GO" id="GO:0005524">
    <property type="term" value="F:ATP binding"/>
    <property type="evidence" value="ECO:0007669"/>
    <property type="project" value="UniProtKB-UniRule"/>
</dbReference>
<dbReference type="PANTHER" id="PTHR47969">
    <property type="entry name" value="CHROMOSOME-ASSOCIATED KINESIN KIF4A-RELATED"/>
    <property type="match status" value="1"/>
</dbReference>
<keyword evidence="5" id="KW-0677">Repeat</keyword>
<evidence type="ECO:0000259" key="14">
    <source>
        <dbReference type="PROSITE" id="PS50067"/>
    </source>
</evidence>
<protein>
    <submittedName>
        <fullName evidence="15">Kinesin-like protein KIF21A</fullName>
    </submittedName>
</protein>
<dbReference type="PANTHER" id="PTHR47969:SF28">
    <property type="entry name" value="KINESIN-LIKE PROTEIN KIF21B"/>
    <property type="match status" value="1"/>
</dbReference>
<evidence type="ECO:0000256" key="6">
    <source>
        <dbReference type="ARBA" id="ARBA00022741"/>
    </source>
</evidence>
<sequence length="1197" mass="133524">MLPTSDDKTSVRVAVRARPLNSREQANFQHSGLTLTADSQVIINNEKAFTYDYTFDVDSEQEDIFITTTRDLVDGCFDGFNATILAYGQTGSGKTYTMGTGFDISIPRENLGIVPRAVERIFEVMEMKTRDCLDNERDAPLFDVMVQFVELYNDELVDLLDRASRGGQGKRPAKPPRLTEDKFGNVVLADVCVKAVKSQSDILDWLKQGALARTTGSTNMNAQSSRSHAIFTITIKQTIQDSLPGETVSFRTTTAKFHFVDLAGSERLKRTKATGARQKEGISINSGLLALGNVISKLGDKSLKATHIPYRESKLTRLLQDSLGGNSKTVMIACVSPAADDFCETLTTLKYANRARNIQNKVVSNQDSTGQAISALRFRVLELEGQLLEFQQGKRQPAMEAYNDMFHENNALQKENEELKLRLRQSVDANMAMKEELAAKSSRCAELRAEVENIRANVPRGDGGNSDGPDVGSNPNLADDQKMMELHYSGMVEDLEAKLRKANEDNLLLRGGSLSGSPRRISSGSGSSTFRVQRRSTFAVAPGSGDRPLTSSAHYQLPTIDGSPGGQTLDFSEEGLIDDDDEVMMLDEQIRLKEEEMENIKTQMASQRENYEAKIEQLQTRIHEVEREQSQHQRDAKTKQGVDPEEVRRRDQKYRNELEELRRQLKEQHDLEAECNRLKKDNTVHTKKLSKLETEIMGMKKARCEALRKAEQESKKVRQKESEVTRHMSQKDKELQRVKKQLVDARNETQQLQHRCTHLQAALTVARRNGKTGMSDQVAGRVGGRNAASPDEGKLNKSWDEFLRYFRSVSFKRMRLKEFERQLENYTEELKGLRELARETEKKLAVAVDQKDMASVDGLRSSLEDAKSTIHFVEQKIYEVQNDASVCDESKEEYNNVDPVYIDMRFQGEDGRRFFTTKILNVCMEQREELVKEESRAKSKAAEHAILVKERNVLREILQLYMVDSPGQAKIDIADVARKNLEENGVEDLSTEDVIRGICSTPTPSMSRTSSRTKARQLTHNGPSDLLGGGANSFCGSSVSSQFSTPSTSSGSLASECYTSHSSLADMSPTTRSMPPPKHIKTNTIRKDVKRTLAANGVTMTVNKAPTPKKPVPVASSGFIVPYVPFRPINRCLSMQEMSDVAAGVSSAPKSVPSHGNSLENVLPQQAPSRVRRAAGNLDLNKPWIPAAGTPSSPVRK</sequence>
<dbReference type="InterPro" id="IPR019821">
    <property type="entry name" value="Kinesin_motor_CS"/>
</dbReference>